<sequence>MDYVKYLPVALTSAVSAAAIASASWLGVAALLVVVCALCGAVALGWPQLMGVTARKSLSAVIMAAGIVAALGAAVVNQVEALFFWSSVSLAFGVMVVFAIQVLRGSGRPHRLESTLGACTGVVITTTAAGWIAGLRYPAGMMETANGDGLSGLRVRGLVPYEDWEFWGATGPGGELSVVALSAFVMCVGTAVACVPGRDALVLPLVVLASAATSITVALLWGELTLLFAGVLGLAGGVLLASFRRLLILQGPPEQLLSRLAVGAAPVAAMGALVYFTERLLIT</sequence>
<feature type="transmembrane region" description="Helical" evidence="1">
    <location>
        <begin position="20"/>
        <end position="46"/>
    </location>
</feature>
<name>A0A5R9AEQ5_9MICC</name>
<comment type="caution">
    <text evidence="2">The sequence shown here is derived from an EMBL/GenBank/DDBJ whole genome shotgun (WGS) entry which is preliminary data.</text>
</comment>
<feature type="transmembrane region" description="Helical" evidence="1">
    <location>
        <begin position="202"/>
        <end position="221"/>
    </location>
</feature>
<evidence type="ECO:0000313" key="2">
    <source>
        <dbReference type="EMBL" id="TLP77103.1"/>
    </source>
</evidence>
<protein>
    <recommendedName>
        <fullName evidence="4">Permease</fullName>
    </recommendedName>
</protein>
<organism evidence="2 3">
    <name type="scientific">Nesterenkonia sphaerica</name>
    <dbReference type="NCBI Taxonomy" id="1804988"/>
    <lineage>
        <taxon>Bacteria</taxon>
        <taxon>Bacillati</taxon>
        <taxon>Actinomycetota</taxon>
        <taxon>Actinomycetes</taxon>
        <taxon>Micrococcales</taxon>
        <taxon>Micrococcaceae</taxon>
        <taxon>Nesterenkonia</taxon>
    </lineage>
</organism>
<dbReference type="OrthoDB" id="4966907at2"/>
<feature type="transmembrane region" description="Helical" evidence="1">
    <location>
        <begin position="115"/>
        <end position="133"/>
    </location>
</feature>
<keyword evidence="1" id="KW-0812">Transmembrane</keyword>
<feature type="transmembrane region" description="Helical" evidence="1">
    <location>
        <begin position="256"/>
        <end position="276"/>
    </location>
</feature>
<dbReference type="EMBL" id="VAWA01000005">
    <property type="protein sequence ID" value="TLP77103.1"/>
    <property type="molecule type" value="Genomic_DNA"/>
</dbReference>
<feature type="transmembrane region" description="Helical" evidence="1">
    <location>
        <begin position="227"/>
        <end position="244"/>
    </location>
</feature>
<evidence type="ECO:0008006" key="4">
    <source>
        <dbReference type="Google" id="ProtNLM"/>
    </source>
</evidence>
<feature type="transmembrane region" description="Helical" evidence="1">
    <location>
        <begin position="58"/>
        <end position="76"/>
    </location>
</feature>
<reference evidence="2 3" key="1">
    <citation type="submission" date="2019-05" db="EMBL/GenBank/DDBJ databases">
        <title>Nesterenkonia sp. GY239, isolated from the Southern Atlantic Ocean.</title>
        <authorList>
            <person name="Zhang G."/>
        </authorList>
    </citation>
    <scope>NUCLEOTIDE SEQUENCE [LARGE SCALE GENOMIC DNA]</scope>
    <source>
        <strain evidence="2 3">GY239</strain>
    </source>
</reference>
<keyword evidence="1" id="KW-1133">Transmembrane helix</keyword>
<keyword evidence="1" id="KW-0472">Membrane</keyword>
<proteinExistence type="predicted"/>
<evidence type="ECO:0000256" key="1">
    <source>
        <dbReference type="SAM" id="Phobius"/>
    </source>
</evidence>
<feature type="transmembrane region" description="Helical" evidence="1">
    <location>
        <begin position="82"/>
        <end position="103"/>
    </location>
</feature>
<feature type="transmembrane region" description="Helical" evidence="1">
    <location>
        <begin position="176"/>
        <end position="195"/>
    </location>
</feature>
<dbReference type="Proteomes" id="UP000306544">
    <property type="component" value="Unassembled WGS sequence"/>
</dbReference>
<evidence type="ECO:0000313" key="3">
    <source>
        <dbReference type="Proteomes" id="UP000306544"/>
    </source>
</evidence>
<keyword evidence="3" id="KW-1185">Reference proteome</keyword>
<gene>
    <name evidence="2" type="ORF">FEF27_05275</name>
</gene>
<accession>A0A5R9AEQ5</accession>
<dbReference type="AlphaFoldDB" id="A0A5R9AEQ5"/>